<dbReference type="EC" id="2.1.1.205" evidence="7"/>
<dbReference type="InterPro" id="IPR002877">
    <property type="entry name" value="RNA_MeTrfase_FtsJ_dom"/>
</dbReference>
<feature type="binding site" evidence="7">
    <location>
        <position position="55"/>
    </location>
    <ligand>
        <name>S-adenosyl-L-methionine</name>
        <dbReference type="ChEBI" id="CHEBI:59789"/>
    </ligand>
</feature>
<comment type="caution">
    <text evidence="9">The sequence shown here is derived from an EMBL/GenBank/DDBJ whole genome shotgun (WGS) entry which is preliminary data.</text>
</comment>
<dbReference type="InterPro" id="IPR050082">
    <property type="entry name" value="RNA_methyltr_RlmE"/>
</dbReference>
<dbReference type="PANTHER" id="PTHR10920">
    <property type="entry name" value="RIBOSOMAL RNA METHYLTRANSFERASE"/>
    <property type="match status" value="1"/>
</dbReference>
<evidence type="ECO:0000256" key="6">
    <source>
        <dbReference type="ARBA" id="ARBA00048902"/>
    </source>
</evidence>
<evidence type="ECO:0000256" key="5">
    <source>
        <dbReference type="ARBA" id="ARBA00022694"/>
    </source>
</evidence>
<feature type="binding site" evidence="7">
    <location>
        <position position="180"/>
    </location>
    <ligand>
        <name>S-adenosyl-L-methionine</name>
        <dbReference type="ChEBI" id="CHEBI:59789"/>
    </ligand>
</feature>
<dbReference type="SUPFAM" id="SSF53335">
    <property type="entry name" value="S-adenosyl-L-methionine-dependent methyltransferases"/>
    <property type="match status" value="1"/>
</dbReference>
<dbReference type="Gene3D" id="3.40.50.150">
    <property type="entry name" value="Vaccinia Virus protein VP39"/>
    <property type="match status" value="1"/>
</dbReference>
<evidence type="ECO:0000313" key="10">
    <source>
        <dbReference type="Proteomes" id="UP001642502"/>
    </source>
</evidence>
<evidence type="ECO:0000313" key="9">
    <source>
        <dbReference type="EMBL" id="CAK7268104.1"/>
    </source>
</evidence>
<dbReference type="HAMAP" id="MF_03162">
    <property type="entry name" value="RNA_methyltr_E_TRM7"/>
    <property type="match status" value="1"/>
</dbReference>
<sequence>MGKSSKDKRDAYYRLAKEQGWRARSAFKLLQLDEEFDLFTGVSRVVDLCAAPGSWSQVLSRVLIKHETFGRTAWQNQESLLRQQMLGVTGQRDSQVDAGAEMTSKTETPTIVAADRSKGDVKIVAIDLQPISPLPGIVTLRADITHPATVPLLLKALDPDYDAATASKSASNPVDLVLSDGAPDVTGLHDLDMYVQSQLLFAALNLALCVLKPGGKFVAKIFRGRNVDLLFAQLKLFFTRVVVAKPRSSRASSVEAFIVCLDFRPPAAFQASLERPLGVGDTAGLAPAKAAVDVDGLAAGSPIVSEVAEVVLEDLREARDSRSTPTTSRWIAPFVACGDLSAFDSDASYKLPDDYVSLDPIQPPTAPPYKRALEMRKAAGGAYGKTTV</sequence>
<keyword evidence="5 7" id="KW-0819">tRNA processing</keyword>
<evidence type="ECO:0000256" key="7">
    <source>
        <dbReference type="HAMAP-Rule" id="MF_03162"/>
    </source>
</evidence>
<dbReference type="InterPro" id="IPR028590">
    <property type="entry name" value="RNA_methyltr_E_TRM7"/>
</dbReference>
<keyword evidence="1 7" id="KW-0963">Cytoplasm</keyword>
<feature type="binding site" evidence="7">
    <location>
        <position position="127"/>
    </location>
    <ligand>
        <name>S-adenosyl-L-methionine</name>
        <dbReference type="ChEBI" id="CHEBI:59789"/>
    </ligand>
</feature>
<feature type="binding site" evidence="7">
    <location>
        <position position="143"/>
    </location>
    <ligand>
        <name>S-adenosyl-L-methionine</name>
        <dbReference type="ChEBI" id="CHEBI:59789"/>
    </ligand>
</feature>
<evidence type="ECO:0000256" key="1">
    <source>
        <dbReference type="ARBA" id="ARBA00022490"/>
    </source>
</evidence>
<name>A0ABP0DIK4_9PEZI</name>
<comment type="subcellular location">
    <subcellularLocation>
        <location evidence="7">Cytoplasm</location>
    </subcellularLocation>
</comment>
<proteinExistence type="inferred from homology"/>
<keyword evidence="4 7" id="KW-0949">S-adenosyl-L-methionine</keyword>
<reference evidence="9 10" key="1">
    <citation type="submission" date="2024-01" db="EMBL/GenBank/DDBJ databases">
        <authorList>
            <person name="Allen C."/>
            <person name="Tagirdzhanova G."/>
        </authorList>
    </citation>
    <scope>NUCLEOTIDE SEQUENCE [LARGE SCALE GENOMIC DNA]</scope>
    <source>
        <strain evidence="9 10">CBS 119000</strain>
    </source>
</reference>
<gene>
    <name evidence="9" type="primary">TRM7</name>
    <name evidence="9" type="ORF">SEPCBS119000_002891</name>
</gene>
<dbReference type="EMBL" id="CAWUON010000033">
    <property type="protein sequence ID" value="CAK7268104.1"/>
    <property type="molecule type" value="Genomic_DNA"/>
</dbReference>
<dbReference type="Pfam" id="PF01728">
    <property type="entry name" value="FtsJ"/>
    <property type="match status" value="1"/>
</dbReference>
<dbReference type="InterPro" id="IPR015507">
    <property type="entry name" value="rRNA-MeTfrase_E"/>
</dbReference>
<feature type="domain" description="Ribosomal RNA methyltransferase FtsJ" evidence="8">
    <location>
        <begin position="21"/>
        <end position="263"/>
    </location>
</feature>
<comment type="catalytic activity">
    <reaction evidence="6 7">
        <text>cytidine(32)/guanosine(34) in tRNA + 2 S-adenosyl-L-methionine = 2'-O-methylcytidine(32)/2'-O-methylguanosine(34) in tRNA + 2 S-adenosyl-L-homocysteine + 2 H(+)</text>
        <dbReference type="Rhea" id="RHEA:42396"/>
        <dbReference type="Rhea" id="RHEA-COMP:10246"/>
        <dbReference type="Rhea" id="RHEA-COMP:10247"/>
        <dbReference type="ChEBI" id="CHEBI:15378"/>
        <dbReference type="ChEBI" id="CHEBI:57856"/>
        <dbReference type="ChEBI" id="CHEBI:59789"/>
        <dbReference type="ChEBI" id="CHEBI:74269"/>
        <dbReference type="ChEBI" id="CHEBI:74445"/>
        <dbReference type="ChEBI" id="CHEBI:74495"/>
        <dbReference type="ChEBI" id="CHEBI:82748"/>
        <dbReference type="EC" id="2.1.1.205"/>
    </reaction>
</comment>
<dbReference type="GO" id="GO:0008168">
    <property type="term" value="F:methyltransferase activity"/>
    <property type="evidence" value="ECO:0007669"/>
    <property type="project" value="UniProtKB-KW"/>
</dbReference>
<keyword evidence="2 7" id="KW-0489">Methyltransferase</keyword>
<organism evidence="9 10">
    <name type="scientific">Sporothrix epigloea</name>
    <dbReference type="NCBI Taxonomy" id="1892477"/>
    <lineage>
        <taxon>Eukaryota</taxon>
        <taxon>Fungi</taxon>
        <taxon>Dikarya</taxon>
        <taxon>Ascomycota</taxon>
        <taxon>Pezizomycotina</taxon>
        <taxon>Sordariomycetes</taxon>
        <taxon>Sordariomycetidae</taxon>
        <taxon>Ophiostomatales</taxon>
        <taxon>Ophiostomataceae</taxon>
        <taxon>Sporothrix</taxon>
    </lineage>
</organism>
<keyword evidence="3 7" id="KW-0808">Transferase</keyword>
<dbReference type="GO" id="GO:0032259">
    <property type="term" value="P:methylation"/>
    <property type="evidence" value="ECO:0007669"/>
    <property type="project" value="UniProtKB-KW"/>
</dbReference>
<comment type="function">
    <text evidence="7">Methylates the 2'-O-ribose of nucleotides at positions 32 and 34 of the tRNA anticodon loop of substrate tRNAs.</text>
</comment>
<accession>A0ABP0DIK4</accession>
<dbReference type="HAMAP" id="MF_01547">
    <property type="entry name" value="RNA_methyltr_E"/>
    <property type="match status" value="1"/>
</dbReference>
<protein>
    <recommendedName>
        <fullName evidence="7">Putative tRNA (cytidine(32)/guanosine(34)-2'-O)-methyltransferase</fullName>
        <ecNumber evidence="7">2.1.1.205</ecNumber>
    </recommendedName>
    <alternativeName>
        <fullName evidence="7">2'-O-ribose RNA methyltransferase TRM7 homolog</fullName>
    </alternativeName>
</protein>
<feature type="active site" description="Proton acceptor" evidence="7">
    <location>
        <position position="220"/>
    </location>
</feature>
<comment type="similarity">
    <text evidence="7">Belongs to the class I-like SAM-binding methyltransferase superfamily. RNA methyltransferase RlmE family. TRM7 subfamily.</text>
</comment>
<feature type="binding site" evidence="7">
    <location>
        <position position="53"/>
    </location>
    <ligand>
        <name>S-adenosyl-L-methionine</name>
        <dbReference type="ChEBI" id="CHEBI:59789"/>
    </ligand>
</feature>
<evidence type="ECO:0000256" key="2">
    <source>
        <dbReference type="ARBA" id="ARBA00022603"/>
    </source>
</evidence>
<dbReference type="InterPro" id="IPR029063">
    <property type="entry name" value="SAM-dependent_MTases_sf"/>
</dbReference>
<evidence type="ECO:0000259" key="8">
    <source>
        <dbReference type="Pfam" id="PF01728"/>
    </source>
</evidence>
<keyword evidence="10" id="KW-1185">Reference proteome</keyword>
<evidence type="ECO:0000256" key="3">
    <source>
        <dbReference type="ARBA" id="ARBA00022679"/>
    </source>
</evidence>
<dbReference type="Proteomes" id="UP001642502">
    <property type="component" value="Unassembled WGS sequence"/>
</dbReference>
<evidence type="ECO:0000256" key="4">
    <source>
        <dbReference type="ARBA" id="ARBA00022691"/>
    </source>
</evidence>
<dbReference type="PANTHER" id="PTHR10920:SF12">
    <property type="entry name" value="TRNA (CYTIDINE(32)_GUANOSINE(34)-2'-O)-METHYLTRANSFERASE-RELATED"/>
    <property type="match status" value="1"/>
</dbReference>